<dbReference type="InterPro" id="IPR043132">
    <property type="entry name" value="BCAT-like_C"/>
</dbReference>
<evidence type="ECO:0000256" key="4">
    <source>
        <dbReference type="ARBA" id="ARBA00009320"/>
    </source>
</evidence>
<comment type="pathway">
    <text evidence="1">Amino-acid biosynthesis; L-isoleucine biosynthesis; L-isoleucine from 2-oxobutanoate: step 4/4.</text>
</comment>
<reference evidence="9 10" key="1">
    <citation type="submission" date="2019-10" db="EMBL/GenBank/DDBJ databases">
        <authorList>
            <person name="Karimi E."/>
        </authorList>
    </citation>
    <scope>NUCLEOTIDE SEQUENCE [LARGE SCALE GENOMIC DNA]</scope>
    <source>
        <strain evidence="9">Maribacter sp. 151</strain>
    </source>
</reference>
<evidence type="ECO:0000256" key="1">
    <source>
        <dbReference type="ARBA" id="ARBA00004824"/>
    </source>
</evidence>
<dbReference type="PANTHER" id="PTHR42743">
    <property type="entry name" value="AMINO-ACID AMINOTRANSFERASE"/>
    <property type="match status" value="1"/>
</dbReference>
<evidence type="ECO:0000256" key="5">
    <source>
        <dbReference type="ARBA" id="ARBA00013053"/>
    </source>
</evidence>
<comment type="catalytic activity">
    <reaction evidence="6">
        <text>L-valine + 2-oxoglutarate = 3-methyl-2-oxobutanoate + L-glutamate</text>
        <dbReference type="Rhea" id="RHEA:24813"/>
        <dbReference type="ChEBI" id="CHEBI:11851"/>
        <dbReference type="ChEBI" id="CHEBI:16810"/>
        <dbReference type="ChEBI" id="CHEBI:29985"/>
        <dbReference type="ChEBI" id="CHEBI:57762"/>
        <dbReference type="EC" id="2.6.1.42"/>
    </reaction>
</comment>
<organism evidence="9 10">
    <name type="scientific">Maribacter litoralis</name>
    <dbReference type="NCBI Taxonomy" id="2059726"/>
    <lineage>
        <taxon>Bacteria</taxon>
        <taxon>Pseudomonadati</taxon>
        <taxon>Bacteroidota</taxon>
        <taxon>Flavobacteriia</taxon>
        <taxon>Flavobacteriales</taxon>
        <taxon>Flavobacteriaceae</taxon>
        <taxon>Maribacter</taxon>
    </lineage>
</organism>
<comment type="pathway">
    <text evidence="3">Amino-acid biosynthesis; L-leucine biosynthesis; L-leucine from 3-methyl-2-oxobutanoate: step 4/4.</text>
</comment>
<dbReference type="InterPro" id="IPR050571">
    <property type="entry name" value="Class-IV_PLP-Dep_Aminotrnsfr"/>
</dbReference>
<dbReference type="AlphaFoldDB" id="A0A653WCY5"/>
<dbReference type="Proteomes" id="UP000430202">
    <property type="component" value="Unassembled WGS sequence"/>
</dbReference>
<dbReference type="PANTHER" id="PTHR42743:SF11">
    <property type="entry name" value="AMINODEOXYCHORISMATE LYASE"/>
    <property type="match status" value="1"/>
</dbReference>
<dbReference type="Gene3D" id="3.20.10.10">
    <property type="entry name" value="D-amino Acid Aminotransferase, subunit A, domain 2"/>
    <property type="match status" value="1"/>
</dbReference>
<protein>
    <recommendedName>
        <fullName evidence="5">branched-chain-amino-acid transaminase</fullName>
        <ecNumber evidence="5">2.6.1.42</ecNumber>
    </recommendedName>
</protein>
<dbReference type="Gene3D" id="3.30.470.10">
    <property type="match status" value="1"/>
</dbReference>
<sequence>MSLNFFKAFFMFNFNGGLLEDNSSFLNEKNRGVQLGDAVYEELRVINGEIIYLEDHYLRLMSSMRILRMEIPMNFTMEFMETEILKIFSENDLKQAKRVKFTVFRNSQHNFFESDNSISYFIVSDTLNNHFFVLSEDNYEVELFKDFYKNSSMLSNLDTNNKILNVVGAIYARENDYQDCLLLNERKQVIEALNGNIFIIKENKIKTPPVTDGCTNGVLRKKLIELLSKLDGFDFLEDSISPFELQKADELFIVNTIDGIVPITKYRKKAFVNTVAKNLIGKLNAAARLSVSPRV</sequence>
<dbReference type="CDD" id="cd00449">
    <property type="entry name" value="PLPDE_IV"/>
    <property type="match status" value="1"/>
</dbReference>
<dbReference type="Pfam" id="PF01063">
    <property type="entry name" value="Aminotran_4"/>
    <property type="match status" value="1"/>
</dbReference>
<dbReference type="SUPFAM" id="SSF56752">
    <property type="entry name" value="D-aminoacid aminotransferase-like PLP-dependent enzymes"/>
    <property type="match status" value="1"/>
</dbReference>
<evidence type="ECO:0000256" key="8">
    <source>
        <dbReference type="ARBA" id="ARBA00049229"/>
    </source>
</evidence>
<gene>
    <name evidence="9" type="ORF">MARI151_60207</name>
</gene>
<evidence type="ECO:0000256" key="7">
    <source>
        <dbReference type="ARBA" id="ARBA00048798"/>
    </source>
</evidence>
<evidence type="ECO:0000256" key="3">
    <source>
        <dbReference type="ARBA" id="ARBA00005072"/>
    </source>
</evidence>
<keyword evidence="10" id="KW-1185">Reference proteome</keyword>
<evidence type="ECO:0000313" key="10">
    <source>
        <dbReference type="Proteomes" id="UP000430202"/>
    </source>
</evidence>
<dbReference type="InterPro" id="IPR001544">
    <property type="entry name" value="Aminotrans_IV"/>
</dbReference>
<dbReference type="GO" id="GO:0046394">
    <property type="term" value="P:carboxylic acid biosynthetic process"/>
    <property type="evidence" value="ECO:0007669"/>
    <property type="project" value="UniProtKB-ARBA"/>
</dbReference>
<proteinExistence type="inferred from homology"/>
<comment type="catalytic activity">
    <reaction evidence="7">
        <text>L-isoleucine + 2-oxoglutarate = (S)-3-methyl-2-oxopentanoate + L-glutamate</text>
        <dbReference type="Rhea" id="RHEA:24801"/>
        <dbReference type="ChEBI" id="CHEBI:16810"/>
        <dbReference type="ChEBI" id="CHEBI:29985"/>
        <dbReference type="ChEBI" id="CHEBI:35146"/>
        <dbReference type="ChEBI" id="CHEBI:58045"/>
        <dbReference type="EC" id="2.6.1.42"/>
    </reaction>
</comment>
<comment type="catalytic activity">
    <reaction evidence="8">
        <text>L-leucine + 2-oxoglutarate = 4-methyl-2-oxopentanoate + L-glutamate</text>
        <dbReference type="Rhea" id="RHEA:18321"/>
        <dbReference type="ChEBI" id="CHEBI:16810"/>
        <dbReference type="ChEBI" id="CHEBI:17865"/>
        <dbReference type="ChEBI" id="CHEBI:29985"/>
        <dbReference type="ChEBI" id="CHEBI:57427"/>
        <dbReference type="EC" id="2.6.1.42"/>
    </reaction>
</comment>
<dbReference type="EC" id="2.6.1.42" evidence="5"/>
<dbReference type="EMBL" id="CABWLR010000006">
    <property type="protein sequence ID" value="VXC16519.1"/>
    <property type="molecule type" value="Genomic_DNA"/>
</dbReference>
<evidence type="ECO:0000256" key="2">
    <source>
        <dbReference type="ARBA" id="ARBA00004931"/>
    </source>
</evidence>
<comment type="pathway">
    <text evidence="2">Amino-acid biosynthesis; L-valine biosynthesis; L-valine from pyruvate: step 4/4.</text>
</comment>
<dbReference type="InterPro" id="IPR036038">
    <property type="entry name" value="Aminotransferase-like"/>
</dbReference>
<evidence type="ECO:0000256" key="6">
    <source>
        <dbReference type="ARBA" id="ARBA00048212"/>
    </source>
</evidence>
<keyword evidence="9" id="KW-0808">Transferase</keyword>
<dbReference type="GO" id="GO:0004084">
    <property type="term" value="F:branched-chain-amino-acid transaminase activity"/>
    <property type="evidence" value="ECO:0007669"/>
    <property type="project" value="UniProtKB-EC"/>
</dbReference>
<evidence type="ECO:0000313" key="9">
    <source>
        <dbReference type="EMBL" id="VXC16519.1"/>
    </source>
</evidence>
<name>A0A653WCY5_9FLAO</name>
<keyword evidence="9" id="KW-0032">Aminotransferase</keyword>
<accession>A0A653WCY5</accession>
<comment type="similarity">
    <text evidence="4">Belongs to the class-IV pyridoxal-phosphate-dependent aminotransferase family.</text>
</comment>
<dbReference type="InterPro" id="IPR043131">
    <property type="entry name" value="BCAT-like_N"/>
</dbReference>